<dbReference type="InterPro" id="IPR004437">
    <property type="entry name" value="ParB/RepB/Spo0J"/>
</dbReference>
<protein>
    <recommendedName>
        <fullName evidence="4">ParB-like N-terminal domain-containing protein</fullName>
    </recommendedName>
</protein>
<dbReference type="CDD" id="cd16393">
    <property type="entry name" value="SPO0J_N"/>
    <property type="match status" value="1"/>
</dbReference>
<evidence type="ECO:0000313" key="6">
    <source>
        <dbReference type="Proteomes" id="UP000176786"/>
    </source>
</evidence>
<dbReference type="Proteomes" id="UP000176786">
    <property type="component" value="Unassembled WGS sequence"/>
</dbReference>
<dbReference type="Pfam" id="PF17762">
    <property type="entry name" value="HTH_ParB"/>
    <property type="match status" value="1"/>
</dbReference>
<feature type="domain" description="ParB-like N-terminal" evidence="4">
    <location>
        <begin position="77"/>
        <end position="169"/>
    </location>
</feature>
<dbReference type="InterPro" id="IPR036086">
    <property type="entry name" value="ParB/Sulfiredoxin_sf"/>
</dbReference>
<dbReference type="PANTHER" id="PTHR33375:SF1">
    <property type="entry name" value="CHROMOSOME-PARTITIONING PROTEIN PARB-RELATED"/>
    <property type="match status" value="1"/>
</dbReference>
<dbReference type="PANTHER" id="PTHR33375">
    <property type="entry name" value="CHROMOSOME-PARTITIONING PROTEIN PARB-RELATED"/>
    <property type="match status" value="1"/>
</dbReference>
<evidence type="ECO:0000256" key="2">
    <source>
        <dbReference type="ARBA" id="ARBA00022829"/>
    </source>
</evidence>
<evidence type="ECO:0000259" key="4">
    <source>
        <dbReference type="SMART" id="SM00470"/>
    </source>
</evidence>
<keyword evidence="2" id="KW-0159">Chromosome partition</keyword>
<dbReference type="InterPro" id="IPR050336">
    <property type="entry name" value="Chromosome_partition/occlusion"/>
</dbReference>
<dbReference type="STRING" id="1817832.A3J48_03085"/>
<dbReference type="GO" id="GO:0003677">
    <property type="term" value="F:DNA binding"/>
    <property type="evidence" value="ECO:0007669"/>
    <property type="project" value="UniProtKB-KW"/>
</dbReference>
<dbReference type="GO" id="GO:0005694">
    <property type="term" value="C:chromosome"/>
    <property type="evidence" value="ECO:0007669"/>
    <property type="project" value="TreeGrafter"/>
</dbReference>
<proteinExistence type="inferred from homology"/>
<dbReference type="NCBIfam" id="TIGR00180">
    <property type="entry name" value="parB_part"/>
    <property type="match status" value="1"/>
</dbReference>
<evidence type="ECO:0000256" key="3">
    <source>
        <dbReference type="ARBA" id="ARBA00023125"/>
    </source>
</evidence>
<keyword evidence="3" id="KW-0238">DNA-binding</keyword>
<name>A0A1F5P5H6_9BACT</name>
<dbReference type="FunFam" id="3.90.1530.30:FF:000001">
    <property type="entry name" value="Chromosome partitioning protein ParB"/>
    <property type="match status" value="1"/>
</dbReference>
<comment type="similarity">
    <text evidence="1">Belongs to the ParB family.</text>
</comment>
<comment type="caution">
    <text evidence="5">The sequence shown here is derived from an EMBL/GenBank/DDBJ whole genome shotgun (WGS) entry which is preliminary data.</text>
</comment>
<dbReference type="AlphaFoldDB" id="A0A1F5P5H6"/>
<evidence type="ECO:0000256" key="1">
    <source>
        <dbReference type="ARBA" id="ARBA00006295"/>
    </source>
</evidence>
<dbReference type="SUPFAM" id="SSF110849">
    <property type="entry name" value="ParB/Sulfiredoxin"/>
    <property type="match status" value="1"/>
</dbReference>
<reference evidence="5 6" key="1">
    <citation type="journal article" date="2016" name="Nat. Commun.">
        <title>Thousands of microbial genomes shed light on interconnected biogeochemical processes in an aquifer system.</title>
        <authorList>
            <person name="Anantharaman K."/>
            <person name="Brown C.T."/>
            <person name="Hug L.A."/>
            <person name="Sharon I."/>
            <person name="Castelle C.J."/>
            <person name="Probst A.J."/>
            <person name="Thomas B.C."/>
            <person name="Singh A."/>
            <person name="Wilkins M.J."/>
            <person name="Karaoz U."/>
            <person name="Brodie E.L."/>
            <person name="Williams K.H."/>
            <person name="Hubbard S.S."/>
            <person name="Banfield J.F."/>
        </authorList>
    </citation>
    <scope>NUCLEOTIDE SEQUENCE [LARGE SCALE GENOMIC DNA]</scope>
</reference>
<dbReference type="Gene3D" id="3.90.1530.30">
    <property type="match status" value="1"/>
</dbReference>
<dbReference type="GO" id="GO:0007059">
    <property type="term" value="P:chromosome segregation"/>
    <property type="evidence" value="ECO:0007669"/>
    <property type="project" value="UniProtKB-KW"/>
</dbReference>
<accession>A0A1F5P5H6</accession>
<evidence type="ECO:0000313" key="5">
    <source>
        <dbReference type="EMBL" id="OGE85131.1"/>
    </source>
</evidence>
<dbReference type="FunFam" id="1.10.10.2830:FF:000001">
    <property type="entry name" value="Chromosome partitioning protein ParB"/>
    <property type="match status" value="1"/>
</dbReference>
<dbReference type="SMART" id="SM00470">
    <property type="entry name" value="ParB"/>
    <property type="match status" value="1"/>
</dbReference>
<dbReference type="InterPro" id="IPR041468">
    <property type="entry name" value="HTH_ParB/Spo0J"/>
</dbReference>
<dbReference type="SUPFAM" id="SSF109709">
    <property type="entry name" value="KorB DNA-binding domain-like"/>
    <property type="match status" value="1"/>
</dbReference>
<dbReference type="InterPro" id="IPR003115">
    <property type="entry name" value="ParB_N"/>
</dbReference>
<dbReference type="Pfam" id="PF02195">
    <property type="entry name" value="ParB_N"/>
    <property type="match status" value="1"/>
</dbReference>
<sequence length="337" mass="38163">MPKFGLGKGLAALIPTDQEPEDFKEENVVSSYIPEVPEKDNDFENGTRPRNMNVETFADPVLPVAEPPLDVPRDEITSLLVDEILPNPFQPRKMFDPDSLRELAESIKTHGIIQPLVVTRRHDGKFELIAGERRLQAAKLIRLVEVPAIIRKTEINNQQRLELAIIENLQRDDLNIIEEAQAFSRLHDEFGLTYDEIATKVSKSRPAVSNIVRLLQLPMEIQAALMNGKISEGHGRALLQVADREGQFALYEMIIKKKLATDQAMALSREWTKRPQLLKMNTVKDREIHALQNHLRGKLNVKSVLVSRNDNGGGKIWITCLTDDEFQALIDRFDSLG</sequence>
<gene>
    <name evidence="5" type="ORF">A3J48_03085</name>
</gene>
<dbReference type="EMBL" id="MFES01000027">
    <property type="protein sequence ID" value="OGE85131.1"/>
    <property type="molecule type" value="Genomic_DNA"/>
</dbReference>
<organism evidence="5 6">
    <name type="scientific">Candidatus Doudnabacteria bacterium RIFCSPHIGHO2_02_FULL_46_11</name>
    <dbReference type="NCBI Taxonomy" id="1817832"/>
    <lineage>
        <taxon>Bacteria</taxon>
        <taxon>Candidatus Doudnaibacteriota</taxon>
    </lineage>
</organism>
<dbReference type="Gene3D" id="1.10.10.2830">
    <property type="match status" value="1"/>
</dbReference>